<dbReference type="Proteomes" id="UP000473470">
    <property type="component" value="Unassembled WGS sequence"/>
</dbReference>
<evidence type="ECO:0000256" key="1">
    <source>
        <dbReference type="SAM" id="MobiDB-lite"/>
    </source>
</evidence>
<feature type="region of interest" description="Disordered" evidence="1">
    <location>
        <begin position="48"/>
        <end position="68"/>
    </location>
</feature>
<comment type="caution">
    <text evidence="2">The sequence shown here is derived from an EMBL/GenBank/DDBJ whole genome shotgun (WGS) entry which is preliminary data.</text>
</comment>
<proteinExistence type="predicted"/>
<dbReference type="EMBL" id="VZOK01000018">
    <property type="protein sequence ID" value="KAB0637830.1"/>
    <property type="molecule type" value="Genomic_DNA"/>
</dbReference>
<evidence type="ECO:0000313" key="2">
    <source>
        <dbReference type="EMBL" id="KAB0637830.1"/>
    </source>
</evidence>
<sequence>MRRTLASHNRERQFQVLLAGMNFEKIPVNGTYRARCVNSFRKAKHAIPSKCTRQSRVRPDARGFSAGQ</sequence>
<evidence type="ECO:0000313" key="3">
    <source>
        <dbReference type="Proteomes" id="UP000473470"/>
    </source>
</evidence>
<protein>
    <submittedName>
        <fullName evidence="2">Uncharacterized protein</fullName>
    </submittedName>
</protein>
<accession>A0A6L3MY27</accession>
<dbReference type="AlphaFoldDB" id="A0A6L3MY27"/>
<reference evidence="2 3" key="1">
    <citation type="submission" date="2019-09" db="EMBL/GenBank/DDBJ databases">
        <title>Draft genome sequences of 48 bacterial type strains from the CCUG.</title>
        <authorList>
            <person name="Tunovic T."/>
            <person name="Pineiro-Iglesias B."/>
            <person name="Unosson C."/>
            <person name="Inganas E."/>
            <person name="Ohlen M."/>
            <person name="Cardew S."/>
            <person name="Jensie-Markopoulos S."/>
            <person name="Salva-Serra F."/>
            <person name="Jaen-Luchoro D."/>
            <person name="Karlsson R."/>
            <person name="Svensson-Stadler L."/>
            <person name="Chun J."/>
            <person name="Moore E."/>
        </authorList>
    </citation>
    <scope>NUCLEOTIDE SEQUENCE [LARGE SCALE GENOMIC DNA]</scope>
    <source>
        <strain evidence="2 3">CCUG 65686</strain>
    </source>
</reference>
<name>A0A6L3MY27_9BURK</name>
<organism evidence="2 3">
    <name type="scientific">Burkholderia stagnalis</name>
    <dbReference type="NCBI Taxonomy" id="1503054"/>
    <lineage>
        <taxon>Bacteria</taxon>
        <taxon>Pseudomonadati</taxon>
        <taxon>Pseudomonadota</taxon>
        <taxon>Betaproteobacteria</taxon>
        <taxon>Burkholderiales</taxon>
        <taxon>Burkholderiaceae</taxon>
        <taxon>Burkholderia</taxon>
        <taxon>Burkholderia cepacia complex</taxon>
    </lineage>
</organism>
<gene>
    <name evidence="2" type="ORF">F7R25_14405</name>
</gene>